<evidence type="ECO:0000256" key="2">
    <source>
        <dbReference type="ARBA" id="ARBA00022840"/>
    </source>
</evidence>
<protein>
    <recommendedName>
        <fullName evidence="3 4">Dephospho-CoA kinase</fullName>
        <ecNumber evidence="3 4">2.7.1.24</ecNumber>
    </recommendedName>
    <alternativeName>
        <fullName evidence="3">Dephosphocoenzyme A kinase</fullName>
    </alternativeName>
</protein>
<dbReference type="RefSeq" id="WP_075725083.1">
    <property type="nucleotide sequence ID" value="NZ_LTDM01000009.1"/>
</dbReference>
<name>A0A1U7M7T0_TISCR</name>
<keyword evidence="3 5" id="KW-0808">Transferase</keyword>
<sequence>MIHTNGRIIGITGGIATGKSTVTEYIQDKGYKVIDADKIAKSLMVKGSSSYKKTVEYFGKDILKKNGEIDRKVLGDKVFSNPKLLKVLNSLTHPFIFEEIKRQLEEAYLDDIIFLDIPLLFEEYDNILKYDIHFDEIWLVFADRDTQIKRLMKRNDLTKKEAIERIDAQIDMDWKKGKATRIIYNLHSIENLKKDINLLLENL</sequence>
<dbReference type="SUPFAM" id="SSF52540">
    <property type="entry name" value="P-loop containing nucleoside triphosphate hydrolases"/>
    <property type="match status" value="1"/>
</dbReference>
<accession>A0A1U7M7T0</accession>
<evidence type="ECO:0000313" key="6">
    <source>
        <dbReference type="Proteomes" id="UP000186112"/>
    </source>
</evidence>
<evidence type="ECO:0000256" key="1">
    <source>
        <dbReference type="ARBA" id="ARBA00022741"/>
    </source>
</evidence>
<reference evidence="5 6" key="1">
    <citation type="submission" date="2016-02" db="EMBL/GenBank/DDBJ databases">
        <title>Genome sequence of Tissierella creatinophila DSM 6911.</title>
        <authorList>
            <person name="Poehlein A."/>
            <person name="Daniel R."/>
        </authorList>
    </citation>
    <scope>NUCLEOTIDE SEQUENCE [LARGE SCALE GENOMIC DNA]</scope>
    <source>
        <strain evidence="5 6">DSM 6911</strain>
    </source>
</reference>
<dbReference type="EMBL" id="LTDM01000009">
    <property type="protein sequence ID" value="OLS03310.1"/>
    <property type="molecule type" value="Genomic_DNA"/>
</dbReference>
<keyword evidence="3 5" id="KW-0418">Kinase</keyword>
<comment type="function">
    <text evidence="3">Catalyzes the phosphorylation of the 3'-hydroxyl group of dephosphocoenzyme A to form coenzyme A.</text>
</comment>
<dbReference type="GO" id="GO:0005524">
    <property type="term" value="F:ATP binding"/>
    <property type="evidence" value="ECO:0007669"/>
    <property type="project" value="UniProtKB-UniRule"/>
</dbReference>
<dbReference type="Pfam" id="PF01121">
    <property type="entry name" value="CoaE"/>
    <property type="match status" value="1"/>
</dbReference>
<dbReference type="UniPathway" id="UPA00241">
    <property type="reaction ID" value="UER00356"/>
</dbReference>
<dbReference type="NCBIfam" id="TIGR00152">
    <property type="entry name" value="dephospho-CoA kinase"/>
    <property type="match status" value="1"/>
</dbReference>
<keyword evidence="3" id="KW-0173">Coenzyme A biosynthesis</keyword>
<keyword evidence="6" id="KW-1185">Reference proteome</keyword>
<dbReference type="Proteomes" id="UP000186112">
    <property type="component" value="Unassembled WGS sequence"/>
</dbReference>
<comment type="catalytic activity">
    <reaction evidence="3">
        <text>3'-dephospho-CoA + ATP = ADP + CoA + H(+)</text>
        <dbReference type="Rhea" id="RHEA:18245"/>
        <dbReference type="ChEBI" id="CHEBI:15378"/>
        <dbReference type="ChEBI" id="CHEBI:30616"/>
        <dbReference type="ChEBI" id="CHEBI:57287"/>
        <dbReference type="ChEBI" id="CHEBI:57328"/>
        <dbReference type="ChEBI" id="CHEBI:456216"/>
        <dbReference type="EC" id="2.7.1.24"/>
    </reaction>
</comment>
<dbReference type="PANTHER" id="PTHR10695">
    <property type="entry name" value="DEPHOSPHO-COA KINASE-RELATED"/>
    <property type="match status" value="1"/>
</dbReference>
<dbReference type="EC" id="2.7.1.24" evidence="3 4"/>
<dbReference type="PANTHER" id="PTHR10695:SF46">
    <property type="entry name" value="BIFUNCTIONAL COENZYME A SYNTHASE-RELATED"/>
    <property type="match status" value="1"/>
</dbReference>
<dbReference type="HAMAP" id="MF_00376">
    <property type="entry name" value="Dephospho_CoA_kinase"/>
    <property type="match status" value="1"/>
</dbReference>
<gene>
    <name evidence="3 5" type="primary">coaE</name>
    <name evidence="5" type="ORF">TICRE_06480</name>
</gene>
<dbReference type="CDD" id="cd02022">
    <property type="entry name" value="DPCK"/>
    <property type="match status" value="1"/>
</dbReference>
<evidence type="ECO:0000256" key="4">
    <source>
        <dbReference type="NCBIfam" id="TIGR00152"/>
    </source>
</evidence>
<keyword evidence="1 3" id="KW-0547">Nucleotide-binding</keyword>
<comment type="caution">
    <text evidence="5">The sequence shown here is derived from an EMBL/GenBank/DDBJ whole genome shotgun (WGS) entry which is preliminary data.</text>
</comment>
<keyword evidence="3" id="KW-0963">Cytoplasm</keyword>
<dbReference type="GO" id="GO:0015937">
    <property type="term" value="P:coenzyme A biosynthetic process"/>
    <property type="evidence" value="ECO:0007669"/>
    <property type="project" value="UniProtKB-UniRule"/>
</dbReference>
<dbReference type="GO" id="GO:0005737">
    <property type="term" value="C:cytoplasm"/>
    <property type="evidence" value="ECO:0007669"/>
    <property type="project" value="UniProtKB-SubCell"/>
</dbReference>
<dbReference type="OrthoDB" id="9812943at2"/>
<evidence type="ECO:0000313" key="5">
    <source>
        <dbReference type="EMBL" id="OLS03310.1"/>
    </source>
</evidence>
<evidence type="ECO:0000256" key="3">
    <source>
        <dbReference type="HAMAP-Rule" id="MF_00376"/>
    </source>
</evidence>
<dbReference type="InterPro" id="IPR027417">
    <property type="entry name" value="P-loop_NTPase"/>
</dbReference>
<dbReference type="GO" id="GO:0004140">
    <property type="term" value="F:dephospho-CoA kinase activity"/>
    <property type="evidence" value="ECO:0007669"/>
    <property type="project" value="UniProtKB-UniRule"/>
</dbReference>
<comment type="similarity">
    <text evidence="3">Belongs to the CoaE family.</text>
</comment>
<keyword evidence="2 3" id="KW-0067">ATP-binding</keyword>
<dbReference type="AlphaFoldDB" id="A0A1U7M7T0"/>
<comment type="subcellular location">
    <subcellularLocation>
        <location evidence="3">Cytoplasm</location>
    </subcellularLocation>
</comment>
<dbReference type="Gene3D" id="3.40.50.300">
    <property type="entry name" value="P-loop containing nucleotide triphosphate hydrolases"/>
    <property type="match status" value="1"/>
</dbReference>
<proteinExistence type="inferred from homology"/>
<organism evidence="5 6">
    <name type="scientific">Tissierella creatinophila DSM 6911</name>
    <dbReference type="NCBI Taxonomy" id="1123403"/>
    <lineage>
        <taxon>Bacteria</taxon>
        <taxon>Bacillati</taxon>
        <taxon>Bacillota</taxon>
        <taxon>Tissierellia</taxon>
        <taxon>Tissierellales</taxon>
        <taxon>Tissierellaceae</taxon>
        <taxon>Tissierella</taxon>
    </lineage>
</organism>
<comment type="pathway">
    <text evidence="3">Cofactor biosynthesis; coenzyme A biosynthesis; CoA from (R)-pantothenate: step 5/5.</text>
</comment>
<feature type="binding site" evidence="3">
    <location>
        <begin position="16"/>
        <end position="21"/>
    </location>
    <ligand>
        <name>ATP</name>
        <dbReference type="ChEBI" id="CHEBI:30616"/>
    </ligand>
</feature>
<dbReference type="InterPro" id="IPR001977">
    <property type="entry name" value="Depp_CoAkinase"/>
</dbReference>
<dbReference type="PROSITE" id="PS51219">
    <property type="entry name" value="DPCK"/>
    <property type="match status" value="1"/>
</dbReference>